<dbReference type="EMBL" id="JAIWYP010000007">
    <property type="protein sequence ID" value="KAH3801020.1"/>
    <property type="molecule type" value="Genomic_DNA"/>
</dbReference>
<name>A0A9D4J769_DREPO</name>
<sequence>MKLLVNYLLSTPITEVAMTIHIRDSAILVPSLDRFAPKYSKLTPYSKVLPFNLMPAMVLSWKEPLYYFFKEKVKK</sequence>
<keyword evidence="2" id="KW-1185">Reference proteome</keyword>
<reference evidence="1" key="2">
    <citation type="submission" date="2020-11" db="EMBL/GenBank/DDBJ databases">
        <authorList>
            <person name="McCartney M.A."/>
            <person name="Auch B."/>
            <person name="Kono T."/>
            <person name="Mallez S."/>
            <person name="Becker A."/>
            <person name="Gohl D.M."/>
            <person name="Silverstein K.A.T."/>
            <person name="Koren S."/>
            <person name="Bechman K.B."/>
            <person name="Herman A."/>
            <person name="Abrahante J.E."/>
            <person name="Garbe J."/>
        </authorList>
    </citation>
    <scope>NUCLEOTIDE SEQUENCE</scope>
    <source>
        <strain evidence="1">Duluth1</strain>
        <tissue evidence="1">Whole animal</tissue>
    </source>
</reference>
<evidence type="ECO:0000313" key="2">
    <source>
        <dbReference type="Proteomes" id="UP000828390"/>
    </source>
</evidence>
<comment type="caution">
    <text evidence="1">The sequence shown here is derived from an EMBL/GenBank/DDBJ whole genome shotgun (WGS) entry which is preliminary data.</text>
</comment>
<reference evidence="1" key="1">
    <citation type="journal article" date="2019" name="bioRxiv">
        <title>The Genome of the Zebra Mussel, Dreissena polymorpha: A Resource for Invasive Species Research.</title>
        <authorList>
            <person name="McCartney M.A."/>
            <person name="Auch B."/>
            <person name="Kono T."/>
            <person name="Mallez S."/>
            <person name="Zhang Y."/>
            <person name="Obille A."/>
            <person name="Becker A."/>
            <person name="Abrahante J.E."/>
            <person name="Garbe J."/>
            <person name="Badalamenti J.P."/>
            <person name="Herman A."/>
            <person name="Mangelson H."/>
            <person name="Liachko I."/>
            <person name="Sullivan S."/>
            <person name="Sone E.D."/>
            <person name="Koren S."/>
            <person name="Silverstein K.A.T."/>
            <person name="Beckman K.B."/>
            <person name="Gohl D.M."/>
        </authorList>
    </citation>
    <scope>NUCLEOTIDE SEQUENCE</scope>
    <source>
        <strain evidence="1">Duluth1</strain>
        <tissue evidence="1">Whole animal</tissue>
    </source>
</reference>
<accession>A0A9D4J769</accession>
<proteinExistence type="predicted"/>
<dbReference type="Proteomes" id="UP000828390">
    <property type="component" value="Unassembled WGS sequence"/>
</dbReference>
<protein>
    <submittedName>
        <fullName evidence="1">Uncharacterized protein</fullName>
    </submittedName>
</protein>
<evidence type="ECO:0000313" key="1">
    <source>
        <dbReference type="EMBL" id="KAH3801020.1"/>
    </source>
</evidence>
<gene>
    <name evidence="1" type="ORF">DPMN_154664</name>
</gene>
<dbReference type="AlphaFoldDB" id="A0A9D4J769"/>
<organism evidence="1 2">
    <name type="scientific">Dreissena polymorpha</name>
    <name type="common">Zebra mussel</name>
    <name type="synonym">Mytilus polymorpha</name>
    <dbReference type="NCBI Taxonomy" id="45954"/>
    <lineage>
        <taxon>Eukaryota</taxon>
        <taxon>Metazoa</taxon>
        <taxon>Spiralia</taxon>
        <taxon>Lophotrochozoa</taxon>
        <taxon>Mollusca</taxon>
        <taxon>Bivalvia</taxon>
        <taxon>Autobranchia</taxon>
        <taxon>Heteroconchia</taxon>
        <taxon>Euheterodonta</taxon>
        <taxon>Imparidentia</taxon>
        <taxon>Neoheterodontei</taxon>
        <taxon>Myida</taxon>
        <taxon>Dreissenoidea</taxon>
        <taxon>Dreissenidae</taxon>
        <taxon>Dreissena</taxon>
    </lineage>
</organism>